<keyword evidence="7" id="KW-1133">Transmembrane helix</keyword>
<evidence type="ECO:0000256" key="1">
    <source>
        <dbReference type="ARBA" id="ARBA00001961"/>
    </source>
</evidence>
<keyword evidence="3" id="KW-0223">Dioxygenase</keyword>
<protein>
    <recommendedName>
        <fullName evidence="8">Fe2OG dioxygenase domain-containing protein</fullName>
    </recommendedName>
</protein>
<dbReference type="Pfam" id="PF13640">
    <property type="entry name" value="2OG-FeII_Oxy_3"/>
    <property type="match status" value="1"/>
</dbReference>
<dbReference type="InterPro" id="IPR006620">
    <property type="entry name" value="Pro_4_hyd_alph"/>
</dbReference>
<keyword evidence="7" id="KW-0812">Transmembrane</keyword>
<feature type="region of interest" description="Disordered" evidence="6">
    <location>
        <begin position="1"/>
        <end position="78"/>
    </location>
</feature>
<evidence type="ECO:0000256" key="2">
    <source>
        <dbReference type="ARBA" id="ARBA00022723"/>
    </source>
</evidence>
<keyword evidence="4" id="KW-0560">Oxidoreductase</keyword>
<reference evidence="9 10" key="1">
    <citation type="submission" date="2024-10" db="EMBL/GenBank/DDBJ databases">
        <title>Updated reference genomes for cyclostephanoid diatoms.</title>
        <authorList>
            <person name="Roberts W.R."/>
            <person name="Alverson A.J."/>
        </authorList>
    </citation>
    <scope>NUCLEOTIDE SEQUENCE [LARGE SCALE GENOMIC DNA]</scope>
    <source>
        <strain evidence="9 10">AJA232-27</strain>
    </source>
</reference>
<keyword evidence="7" id="KW-0472">Membrane</keyword>
<dbReference type="EMBL" id="JALLBG020000215">
    <property type="protein sequence ID" value="KAL3758970.1"/>
    <property type="molecule type" value="Genomic_DNA"/>
</dbReference>
<dbReference type="InterPro" id="IPR005123">
    <property type="entry name" value="Oxoglu/Fe-dep_dioxygenase_dom"/>
</dbReference>
<dbReference type="Gene3D" id="2.60.120.620">
    <property type="entry name" value="q2cbj1_9rhob like domain"/>
    <property type="match status" value="1"/>
</dbReference>
<comment type="cofactor">
    <cofactor evidence="1">
        <name>L-ascorbate</name>
        <dbReference type="ChEBI" id="CHEBI:38290"/>
    </cofactor>
</comment>
<keyword evidence="5" id="KW-0408">Iron</keyword>
<dbReference type="PROSITE" id="PS51471">
    <property type="entry name" value="FE2OG_OXY"/>
    <property type="match status" value="1"/>
</dbReference>
<organism evidence="9 10">
    <name type="scientific">Discostella pseudostelligera</name>
    <dbReference type="NCBI Taxonomy" id="259834"/>
    <lineage>
        <taxon>Eukaryota</taxon>
        <taxon>Sar</taxon>
        <taxon>Stramenopiles</taxon>
        <taxon>Ochrophyta</taxon>
        <taxon>Bacillariophyta</taxon>
        <taxon>Coscinodiscophyceae</taxon>
        <taxon>Thalassiosirophycidae</taxon>
        <taxon>Stephanodiscales</taxon>
        <taxon>Stephanodiscaceae</taxon>
        <taxon>Discostella</taxon>
    </lineage>
</organism>
<evidence type="ECO:0000256" key="6">
    <source>
        <dbReference type="SAM" id="MobiDB-lite"/>
    </source>
</evidence>
<feature type="compositionally biased region" description="Acidic residues" evidence="6">
    <location>
        <begin position="50"/>
        <end position="64"/>
    </location>
</feature>
<dbReference type="Proteomes" id="UP001530293">
    <property type="component" value="Unassembled WGS sequence"/>
</dbReference>
<accession>A0ABD3MEI1</accession>
<evidence type="ECO:0000256" key="7">
    <source>
        <dbReference type="SAM" id="Phobius"/>
    </source>
</evidence>
<dbReference type="GO" id="GO:0051213">
    <property type="term" value="F:dioxygenase activity"/>
    <property type="evidence" value="ECO:0007669"/>
    <property type="project" value="UniProtKB-KW"/>
</dbReference>
<comment type="caution">
    <text evidence="9">The sequence shown here is derived from an EMBL/GenBank/DDBJ whole genome shotgun (WGS) entry which is preliminary data.</text>
</comment>
<dbReference type="InterPro" id="IPR044862">
    <property type="entry name" value="Pro_4_hyd_alph_FE2OG_OXY"/>
</dbReference>
<feature type="region of interest" description="Disordered" evidence="6">
    <location>
        <begin position="180"/>
        <end position="200"/>
    </location>
</feature>
<keyword evidence="10" id="KW-1185">Reference proteome</keyword>
<evidence type="ECO:0000313" key="10">
    <source>
        <dbReference type="Proteomes" id="UP001530293"/>
    </source>
</evidence>
<feature type="transmembrane region" description="Helical" evidence="7">
    <location>
        <begin position="90"/>
        <end position="111"/>
    </location>
</feature>
<evidence type="ECO:0000256" key="4">
    <source>
        <dbReference type="ARBA" id="ARBA00023002"/>
    </source>
</evidence>
<feature type="compositionally biased region" description="Basic and acidic residues" evidence="6">
    <location>
        <begin position="1"/>
        <end position="10"/>
    </location>
</feature>
<sequence>MMDDNPHPIMDDGNGEEDDIGSTSSVDHSDSDSYDDDNDDDRGSSRYSDDEGCSDSDHGDDDDNYSSNHRSRRSPISNSREKDAFFKQHLVAVFVAILAAIITHANIHGGYGAWKDALRKDWEAFKIIWPLGGGSGSRAVNDEYASPSSTSAAAPYAAPSMNGIPTMKRRQLLQRDIIRSGDNSQGDSASRSGGHEHAKNFRRTRSLSFCPLHEDTTTAAVIVLDSKSSSSTNNNNNNLVDMEFVLSLEPSVRILHSYYLADALGVDSSMVYNSKQRNHHHLDLGSYTSDKILNEIDELNNVNNNMGLTLDQVQSILHSHLLPNNNSNNNNKSGVVVSREHACLLHQYTLHKSSGRSLRGRTKVYARPHVSNFYPSTSSSQKKLLPASLSFTGYAAKFINLSLKPLNLYWDGGRISSGPNAGKMHTVLVGTIPSMESMGTSSFPGHSFYVTPTYDKSHILQRWTITEDEPILYYDPLEDMSSLEQDEELDKWNEQQRYYKDAWAVDRSFGRDYLVKTGRVWLANFPMPYLHYHGKEADIGNDEVVGSSSLARLDDVVQAAVELQHGHKIHMWQADYIGQVHNIATSNLYFTALPERLARLTKEDYSPDVEKERRLEMMAFQSTSWKGNQSIGDNASTTMPLSLKVLSCAPRVLEVKKFLSSVEVQHLIDLASGIKGDVIMDRSTVSANSYNKEPNKQGQRSKSDARSSTNGWIHREQDVIVDTIFRRIADLLNIDEQLMRDQDYSDIEYEQDGWSPTHDRIVEAMQLVRYGPGAEYAAHHDFTYPSIENRYQPKRFATVLLYLTGEGDVVENGLLLSSDNNSDTTKENNGLVGGETNFPRAITTDFHDGIKVKCLSGKAVVFYNVLPDGNMDDLSQHAGGKVETGVKYLANVWVWDPIVN</sequence>
<proteinExistence type="predicted"/>
<dbReference type="SMART" id="SM00702">
    <property type="entry name" value="P4Hc"/>
    <property type="match status" value="1"/>
</dbReference>
<feature type="compositionally biased region" description="Polar residues" evidence="6">
    <location>
        <begin position="181"/>
        <end position="191"/>
    </location>
</feature>
<dbReference type="InterPro" id="IPR045054">
    <property type="entry name" value="P4HA-like"/>
</dbReference>
<dbReference type="PANTHER" id="PTHR10869">
    <property type="entry name" value="PROLYL 4-HYDROXYLASE ALPHA SUBUNIT"/>
    <property type="match status" value="1"/>
</dbReference>
<dbReference type="AlphaFoldDB" id="A0ABD3MEI1"/>
<dbReference type="PANTHER" id="PTHR10869:SF226">
    <property type="entry name" value="PROLYL 4-HYDROXYLASE ALPHA SUBUNIT DOMAIN-CONTAINING PROTEIN"/>
    <property type="match status" value="1"/>
</dbReference>
<dbReference type="GO" id="GO:0046872">
    <property type="term" value="F:metal ion binding"/>
    <property type="evidence" value="ECO:0007669"/>
    <property type="project" value="UniProtKB-KW"/>
</dbReference>
<evidence type="ECO:0000256" key="3">
    <source>
        <dbReference type="ARBA" id="ARBA00022964"/>
    </source>
</evidence>
<feature type="domain" description="Fe2OG dioxygenase" evidence="8">
    <location>
        <begin position="761"/>
        <end position="896"/>
    </location>
</feature>
<evidence type="ECO:0000259" key="8">
    <source>
        <dbReference type="PROSITE" id="PS51471"/>
    </source>
</evidence>
<keyword evidence="2" id="KW-0479">Metal-binding</keyword>
<feature type="region of interest" description="Disordered" evidence="6">
    <location>
        <begin position="686"/>
        <end position="709"/>
    </location>
</feature>
<gene>
    <name evidence="9" type="ORF">ACHAWU_003041</name>
</gene>
<evidence type="ECO:0000313" key="9">
    <source>
        <dbReference type="EMBL" id="KAL3758970.1"/>
    </source>
</evidence>
<name>A0ABD3MEI1_9STRA</name>
<evidence type="ECO:0000256" key="5">
    <source>
        <dbReference type="ARBA" id="ARBA00023004"/>
    </source>
</evidence>